<proteinExistence type="predicted"/>
<evidence type="ECO:0000256" key="2">
    <source>
        <dbReference type="SAM" id="Phobius"/>
    </source>
</evidence>
<gene>
    <name evidence="4" type="ORF">ACA1_114910</name>
</gene>
<feature type="compositionally biased region" description="Polar residues" evidence="1">
    <location>
        <begin position="386"/>
        <end position="406"/>
    </location>
</feature>
<feature type="region of interest" description="Disordered" evidence="1">
    <location>
        <begin position="510"/>
        <end position="552"/>
    </location>
</feature>
<keyword evidence="2" id="KW-0472">Membrane</keyword>
<dbReference type="InterPro" id="IPR000008">
    <property type="entry name" value="C2_dom"/>
</dbReference>
<dbReference type="SUPFAM" id="SSF49562">
    <property type="entry name" value="C2 domain (Calcium/lipid-binding domain, CaLB)"/>
    <property type="match status" value="1"/>
</dbReference>
<feature type="compositionally biased region" description="Acidic residues" evidence="1">
    <location>
        <begin position="429"/>
        <end position="445"/>
    </location>
</feature>
<dbReference type="EMBL" id="KB007926">
    <property type="protein sequence ID" value="ELR20101.1"/>
    <property type="molecule type" value="Genomic_DNA"/>
</dbReference>
<dbReference type="InterPro" id="IPR035892">
    <property type="entry name" value="C2_domain_sf"/>
</dbReference>
<feature type="transmembrane region" description="Helical" evidence="2">
    <location>
        <begin position="911"/>
        <end position="929"/>
    </location>
</feature>
<evidence type="ECO:0000259" key="3">
    <source>
        <dbReference type="PROSITE" id="PS50004"/>
    </source>
</evidence>
<evidence type="ECO:0000256" key="1">
    <source>
        <dbReference type="SAM" id="MobiDB-lite"/>
    </source>
</evidence>
<feature type="compositionally biased region" description="Low complexity" evidence="1">
    <location>
        <begin position="543"/>
        <end position="552"/>
    </location>
</feature>
<keyword evidence="2" id="KW-0812">Transmembrane</keyword>
<reference evidence="4 5" key="1">
    <citation type="journal article" date="2013" name="Genome Biol.">
        <title>Genome of Acanthamoeba castellanii highlights extensive lateral gene transfer and early evolution of tyrosine kinase signaling.</title>
        <authorList>
            <person name="Clarke M."/>
            <person name="Lohan A.J."/>
            <person name="Liu B."/>
            <person name="Lagkouvardos I."/>
            <person name="Roy S."/>
            <person name="Zafar N."/>
            <person name="Bertelli C."/>
            <person name="Schilde C."/>
            <person name="Kianianmomeni A."/>
            <person name="Burglin T.R."/>
            <person name="Frech C."/>
            <person name="Turcotte B."/>
            <person name="Kopec K.O."/>
            <person name="Synnott J.M."/>
            <person name="Choo C."/>
            <person name="Paponov I."/>
            <person name="Finkler A."/>
            <person name="Soon Heng Tan C."/>
            <person name="Hutchins A.P."/>
            <person name="Weinmeier T."/>
            <person name="Rattei T."/>
            <person name="Chu J.S."/>
            <person name="Gimenez G."/>
            <person name="Irimia M."/>
            <person name="Rigden D.J."/>
            <person name="Fitzpatrick D.A."/>
            <person name="Lorenzo-Morales J."/>
            <person name="Bateman A."/>
            <person name="Chiu C.H."/>
            <person name="Tang P."/>
            <person name="Hegemann P."/>
            <person name="Fromm H."/>
            <person name="Raoult D."/>
            <person name="Greub G."/>
            <person name="Miranda-Saavedra D."/>
            <person name="Chen N."/>
            <person name="Nash P."/>
            <person name="Ginger M.L."/>
            <person name="Horn M."/>
            <person name="Schaap P."/>
            <person name="Caler L."/>
            <person name="Loftus B."/>
        </authorList>
    </citation>
    <scope>NUCLEOTIDE SEQUENCE [LARGE SCALE GENOMIC DNA]</scope>
    <source>
        <strain evidence="4 5">Neff</strain>
    </source>
</reference>
<evidence type="ECO:0000313" key="5">
    <source>
        <dbReference type="Proteomes" id="UP000011083"/>
    </source>
</evidence>
<protein>
    <submittedName>
        <fullName evidence="4">C2 domain containing protein</fullName>
    </submittedName>
</protein>
<feature type="compositionally biased region" description="Acidic residues" evidence="1">
    <location>
        <begin position="459"/>
        <end position="478"/>
    </location>
</feature>
<accession>L8H6P3</accession>
<name>L8H6P3_ACACF</name>
<keyword evidence="2" id="KW-1133">Transmembrane helix</keyword>
<feature type="compositionally biased region" description="Polar residues" evidence="1">
    <location>
        <begin position="511"/>
        <end position="524"/>
    </location>
</feature>
<feature type="compositionally biased region" description="Low complexity" evidence="1">
    <location>
        <begin position="480"/>
        <end position="490"/>
    </location>
</feature>
<feature type="compositionally biased region" description="Polar residues" evidence="1">
    <location>
        <begin position="754"/>
        <end position="766"/>
    </location>
</feature>
<keyword evidence="5" id="KW-1185">Reference proteome</keyword>
<dbReference type="CDD" id="cd00030">
    <property type="entry name" value="C2"/>
    <property type="match status" value="1"/>
</dbReference>
<feature type="compositionally biased region" description="Low complexity" evidence="1">
    <location>
        <begin position="872"/>
        <end position="906"/>
    </location>
</feature>
<dbReference type="AlphaFoldDB" id="L8H6P3"/>
<feature type="compositionally biased region" description="Basic and acidic residues" evidence="1">
    <location>
        <begin position="446"/>
        <end position="458"/>
    </location>
</feature>
<feature type="region of interest" description="Disordered" evidence="1">
    <location>
        <begin position="745"/>
        <end position="772"/>
    </location>
</feature>
<dbReference type="GeneID" id="14920945"/>
<dbReference type="RefSeq" id="XP_004342211.1">
    <property type="nucleotide sequence ID" value="XM_004342162.1"/>
</dbReference>
<dbReference type="Pfam" id="PF00168">
    <property type="entry name" value="C2"/>
    <property type="match status" value="2"/>
</dbReference>
<dbReference type="Gene3D" id="2.60.40.150">
    <property type="entry name" value="C2 domain"/>
    <property type="match status" value="1"/>
</dbReference>
<evidence type="ECO:0000313" key="4">
    <source>
        <dbReference type="EMBL" id="ELR20101.1"/>
    </source>
</evidence>
<feature type="region of interest" description="Disordered" evidence="1">
    <location>
        <begin position="204"/>
        <end position="254"/>
    </location>
</feature>
<sequence length="933" mass="101715">MLTFEVDAHLAGLKVECWAKEKSGKTSLGEVIVPRASLPLNCEAESWYTLAPGKDTKPSNLRTSASPAELYLRLNYQSVPTASPVKDRMKLRRRSSSLLRRQKRKELERIFPLSPDEELLRTKKCYMSKEKGRLYVTNLHVGFYEKKKAGVWLEYPHILHISVEGSDLFITDHNTNEYCFHEGAKIYKVIYALWRGGSAVEELATTEDSDSLGSDPSSPGPDPIPYPRSMSDPHQPAVSEGASPPVTTKHKKFSSTRYRAFKGELSSLRTLSNSDGCLQSKIAPEEPSAAPGRVRKRLSTGLRHFLRPAEVDKNNKQLHQQMSDSQASPVVTAVVDLDKNNNASGSSGIIHGSSSGHNRDRIVFTMEDDDQTEAVDEKTMIEQAASHASSSNDGLNTCLYASSDQPPRSDLYRPRADTWAGPGRRYGGNDDDDDGDDDETSDEGDERDRRANGARSDEGDGDGDDEDEDEEKEGEEDVVSLSSGDSDPRSLSSIAVSIALGARDDIATEQLLHSSTATTRTTSGMDEEFEEGEEARRGEADGDAAGAAAARRSQSLILPKRRCSNAGISTKGDQGTSQIRLLIKPSKSDPNTLVVKVISALNLDIPRGCVCESVFVQVQYARQTEKTEAVNGSSSSLFFNQKIKLYVDSTPRFDRKFTFKRMNNQYFAVVANWIGGKSEFIDVTCWYVDPKRGRDVFVGQAVVPLPSPVHGVRSYRIDGWYELVDRRVKAVSQLRRRIGGVVRLPDASPRAPHATSSDDPSESGSVVRSGPDLHGSVIIHATGSADQVGVAHGGGASAADDDEPTVLEQPFTDTVESYSFDDCEDTFGFERSLSPRTDDDTLSWTSRATTPRERSSAEAAPSLRRSQQQSKTPLASSANTTTLAPSSTTSLASSSSSASSATSSPPTPSCLYLVVVFAVLLVGALFEIARRDL</sequence>
<feature type="region of interest" description="Disordered" evidence="1">
    <location>
        <begin position="383"/>
        <end position="490"/>
    </location>
</feature>
<feature type="domain" description="C2" evidence="3">
    <location>
        <begin position="573"/>
        <end position="721"/>
    </location>
</feature>
<feature type="region of interest" description="Disordered" evidence="1">
    <location>
        <begin position="829"/>
        <end position="906"/>
    </location>
</feature>
<dbReference type="KEGG" id="acan:ACA1_114910"/>
<organism evidence="4 5">
    <name type="scientific">Acanthamoeba castellanii (strain ATCC 30010 / Neff)</name>
    <dbReference type="NCBI Taxonomy" id="1257118"/>
    <lineage>
        <taxon>Eukaryota</taxon>
        <taxon>Amoebozoa</taxon>
        <taxon>Discosea</taxon>
        <taxon>Longamoebia</taxon>
        <taxon>Centramoebida</taxon>
        <taxon>Acanthamoebidae</taxon>
        <taxon>Acanthamoeba</taxon>
    </lineage>
</organism>
<dbReference type="Proteomes" id="UP000011083">
    <property type="component" value="Unassembled WGS sequence"/>
</dbReference>
<dbReference type="PROSITE" id="PS50004">
    <property type="entry name" value="C2"/>
    <property type="match status" value="1"/>
</dbReference>
<dbReference type="VEuPathDB" id="AmoebaDB:ACA1_114910"/>